<gene>
    <name evidence="2" type="ORF">QQF32_01540</name>
</gene>
<evidence type="ECO:0000256" key="1">
    <source>
        <dbReference type="SAM" id="Phobius"/>
    </source>
</evidence>
<feature type="transmembrane region" description="Helical" evidence="1">
    <location>
        <begin position="96"/>
        <end position="117"/>
    </location>
</feature>
<accession>A0AAP4FTC5</accession>
<keyword evidence="1" id="KW-1133">Transmembrane helix</keyword>
<keyword evidence="1" id="KW-0812">Transmembrane</keyword>
<feature type="transmembrane region" description="Helical" evidence="1">
    <location>
        <begin position="51"/>
        <end position="75"/>
    </location>
</feature>
<feature type="transmembrane region" description="Helical" evidence="1">
    <location>
        <begin position="169"/>
        <end position="187"/>
    </location>
</feature>
<name>A0AAP4FTC5_9ENTR</name>
<comment type="caution">
    <text evidence="2">The sequence shown here is derived from an EMBL/GenBank/DDBJ whole genome shotgun (WGS) entry which is preliminary data.</text>
</comment>
<dbReference type="AlphaFoldDB" id="A0AAP4FTC5"/>
<protein>
    <submittedName>
        <fullName evidence="2">Uncharacterized protein</fullName>
    </submittedName>
</protein>
<proteinExistence type="predicted"/>
<evidence type="ECO:0000313" key="3">
    <source>
        <dbReference type="Proteomes" id="UP001223214"/>
    </source>
</evidence>
<dbReference type="Proteomes" id="UP001223214">
    <property type="component" value="Unassembled WGS sequence"/>
</dbReference>
<dbReference type="RefSeq" id="WP_285149646.1">
    <property type="nucleotide sequence ID" value="NZ_JASSOM010000003.1"/>
</dbReference>
<organism evidence="2 3">
    <name type="scientific">Lelliottia wanjuensis</name>
    <dbReference type="NCBI Taxonomy" id="3050585"/>
    <lineage>
        <taxon>Bacteria</taxon>
        <taxon>Pseudomonadati</taxon>
        <taxon>Pseudomonadota</taxon>
        <taxon>Gammaproteobacteria</taxon>
        <taxon>Enterobacterales</taxon>
        <taxon>Enterobacteriaceae</taxon>
        <taxon>Lelliottia</taxon>
    </lineage>
</organism>
<keyword evidence="1" id="KW-0472">Membrane</keyword>
<sequence length="383" mass="43797">MNEKWRVLLISVLTPSGVITAVSLFVIWGYFSRLNRLDVFFEVMNIQSIFALIFCAVILSLLFLLSIFFVSSVFMAVVIPQDVNNLPGYDKMKTNFLSVLMIAGLFPTTFIYIFYYALDLSQGVKDNSAWISMFGIGLMTVVVSALINRKHLEKDLSSKRAEVKRTRRYQFYLGIPLSIALLAHLQVFPLEIVFRNISASDEKVNFWTITGLAFISYMVYFLSLFPGLVYLRMGTHDKMLKKISASFIVSLMVLLIISTKITVIPVMFTHSVIKLSGISDFTVHRYIIKSSEYPEEFFASAIWKKKIIKAEQYYAVSAVSMFTTNQFSFLCPETIVKSYRESWKFNPWDSAFDTTVRHKLQEQAADCVPVSAAAVKRWDISLH</sequence>
<dbReference type="EMBL" id="JASSOM010000003">
    <property type="protein sequence ID" value="MDK9361895.1"/>
    <property type="molecule type" value="Genomic_DNA"/>
</dbReference>
<feature type="transmembrane region" description="Helical" evidence="1">
    <location>
        <begin position="129"/>
        <end position="148"/>
    </location>
</feature>
<evidence type="ECO:0000313" key="2">
    <source>
        <dbReference type="EMBL" id="MDK9361895.1"/>
    </source>
</evidence>
<feature type="transmembrane region" description="Helical" evidence="1">
    <location>
        <begin position="243"/>
        <end position="268"/>
    </location>
</feature>
<feature type="transmembrane region" description="Helical" evidence="1">
    <location>
        <begin position="207"/>
        <end position="231"/>
    </location>
</feature>
<keyword evidence="3" id="KW-1185">Reference proteome</keyword>
<reference evidence="2 3" key="1">
    <citation type="submission" date="2023-06" db="EMBL/GenBank/DDBJ databases">
        <title>Identification and characterization of antibiotic-resistant Gram-negative bacteria.</title>
        <authorList>
            <person name="Cho G.-S."/>
            <person name="Lee J."/>
            <person name="Tai E."/>
            <person name="Jeong S."/>
            <person name="Kim I."/>
            <person name="Kim B.-E."/>
            <person name="Jeong M.-I."/>
            <person name="Oh K.-K."/>
            <person name="Franz C.M.A.P."/>
        </authorList>
    </citation>
    <scope>NUCLEOTIDE SEQUENCE [LARGE SCALE GENOMIC DNA]</scope>
    <source>
        <strain evidence="2 3">V106_12</strain>
    </source>
</reference>
<feature type="transmembrane region" description="Helical" evidence="1">
    <location>
        <begin position="7"/>
        <end position="31"/>
    </location>
</feature>